<sequence length="85" mass="9964">MDKFIAFNKLLLLGFWLVFIVNVFMPFEGAMDQWVMLIGIAMLSVHLIEFVVMRKQLRSRGHSGLMNFARVMLFGLLYWKPLLRG</sequence>
<accession>Q1YP14</accession>
<evidence type="ECO:0008006" key="4">
    <source>
        <dbReference type="Google" id="ProtNLM"/>
    </source>
</evidence>
<feature type="transmembrane region" description="Helical" evidence="1">
    <location>
        <begin position="7"/>
        <end position="27"/>
    </location>
</feature>
<comment type="caution">
    <text evidence="2">The sequence shown here is derived from an EMBL/GenBank/DDBJ whole genome shotgun (WGS) entry which is preliminary data.</text>
</comment>
<dbReference type="Pfam" id="PF06611">
    <property type="entry name" value="DUF1145"/>
    <property type="match status" value="1"/>
</dbReference>
<dbReference type="Proteomes" id="UP000005555">
    <property type="component" value="Unassembled WGS sequence"/>
</dbReference>
<protein>
    <recommendedName>
        <fullName evidence="4">DUF1145 domain-containing protein</fullName>
    </recommendedName>
</protein>
<keyword evidence="1" id="KW-0472">Membrane</keyword>
<dbReference type="HOGENOM" id="CLU_159241_2_0_6"/>
<name>Q1YP14_9GAMM</name>
<keyword evidence="3" id="KW-1185">Reference proteome</keyword>
<dbReference type="STRING" id="314287.GB2207_03172"/>
<evidence type="ECO:0000313" key="2">
    <source>
        <dbReference type="EMBL" id="EAS45950.1"/>
    </source>
</evidence>
<proteinExistence type="predicted"/>
<organism evidence="2 3">
    <name type="scientific">gamma proteobacterium HTCC2207</name>
    <dbReference type="NCBI Taxonomy" id="314287"/>
    <lineage>
        <taxon>Bacteria</taxon>
        <taxon>Pseudomonadati</taxon>
        <taxon>Pseudomonadota</taxon>
        <taxon>Gammaproteobacteria</taxon>
        <taxon>Cellvibrionales</taxon>
        <taxon>Porticoccaceae</taxon>
        <taxon>SAR92 clade</taxon>
    </lineage>
</organism>
<dbReference type="OrthoDB" id="7032679at2"/>
<dbReference type="EMBL" id="AAPI01000013">
    <property type="protein sequence ID" value="EAS45950.1"/>
    <property type="molecule type" value="Genomic_DNA"/>
</dbReference>
<evidence type="ECO:0000313" key="3">
    <source>
        <dbReference type="Proteomes" id="UP000005555"/>
    </source>
</evidence>
<dbReference type="InterPro" id="IPR009525">
    <property type="entry name" value="DUF1145"/>
</dbReference>
<gene>
    <name evidence="2" type="ORF">GB2207_03172</name>
</gene>
<keyword evidence="1" id="KW-0812">Transmembrane</keyword>
<dbReference type="AlphaFoldDB" id="Q1YP14"/>
<evidence type="ECO:0000256" key="1">
    <source>
        <dbReference type="SAM" id="Phobius"/>
    </source>
</evidence>
<feature type="transmembrane region" description="Helical" evidence="1">
    <location>
        <begin position="33"/>
        <end position="52"/>
    </location>
</feature>
<reference evidence="2 3" key="1">
    <citation type="submission" date="2006-03" db="EMBL/GenBank/DDBJ databases">
        <authorList>
            <person name="Giovannoni S.J."/>
            <person name="Cho J.-C."/>
            <person name="Ferriera S."/>
            <person name="Johnson J."/>
            <person name="Kravitz S."/>
            <person name="Halpern A."/>
            <person name="Remington K."/>
            <person name="Beeson K."/>
            <person name="Tran B."/>
            <person name="Rogers Y.-H."/>
            <person name="Friedman R."/>
            <person name="Venter J.C."/>
        </authorList>
    </citation>
    <scope>NUCLEOTIDE SEQUENCE [LARGE SCALE GENOMIC DNA]</scope>
    <source>
        <strain evidence="2 3">HTCC2207</strain>
    </source>
</reference>
<keyword evidence="1" id="KW-1133">Transmembrane helix</keyword>